<comment type="caution">
    <text evidence="2">The sequence shown here is derived from an EMBL/GenBank/DDBJ whole genome shotgun (WGS) entry which is preliminary data.</text>
</comment>
<evidence type="ECO:0000313" key="3">
    <source>
        <dbReference type="Proteomes" id="UP000663869"/>
    </source>
</evidence>
<evidence type="ECO:0000259" key="1">
    <source>
        <dbReference type="Pfam" id="PF05699"/>
    </source>
</evidence>
<dbReference type="PANTHER" id="PTHR47611">
    <property type="entry name" value="HAT DIMERISATION DOMAIN, C-TERMINAL"/>
    <property type="match status" value="1"/>
</dbReference>
<gene>
    <name evidence="2" type="ORF">FME351_LOCUS4125</name>
</gene>
<dbReference type="Pfam" id="PF05699">
    <property type="entry name" value="Dimer_Tnp_hAT"/>
    <property type="match status" value="1"/>
</dbReference>
<name>A0A817VBE4_9BILA</name>
<proteinExistence type="predicted"/>
<dbReference type="InterPro" id="IPR012337">
    <property type="entry name" value="RNaseH-like_sf"/>
</dbReference>
<reference evidence="2" key="1">
    <citation type="submission" date="2021-02" db="EMBL/GenBank/DDBJ databases">
        <authorList>
            <person name="Nowell W R."/>
        </authorList>
    </citation>
    <scope>NUCLEOTIDE SEQUENCE</scope>
</reference>
<evidence type="ECO:0000313" key="2">
    <source>
        <dbReference type="EMBL" id="CAF3346999.1"/>
    </source>
</evidence>
<dbReference type="InterPro" id="IPR008906">
    <property type="entry name" value="HATC_C_dom"/>
</dbReference>
<sequence>MRKDDYLQEDVMLEFALTSQDDSSEDEIERYTKAKLVISNEEFVLQWWKQRSINYPTLGVLARSLLGIPASSCTSERIFSATGRILEERCQHLGDDIVDDILFVSNFKKILL</sequence>
<protein>
    <recommendedName>
        <fullName evidence="1">HAT C-terminal dimerisation domain-containing protein</fullName>
    </recommendedName>
</protein>
<dbReference type="PANTHER" id="PTHR47611:SF1">
    <property type="entry name" value="CCHC-TYPE DOMAIN-CONTAINING PROTEIN"/>
    <property type="match status" value="1"/>
</dbReference>
<organism evidence="2 3">
    <name type="scientific">Rotaria socialis</name>
    <dbReference type="NCBI Taxonomy" id="392032"/>
    <lineage>
        <taxon>Eukaryota</taxon>
        <taxon>Metazoa</taxon>
        <taxon>Spiralia</taxon>
        <taxon>Gnathifera</taxon>
        <taxon>Rotifera</taxon>
        <taxon>Eurotatoria</taxon>
        <taxon>Bdelloidea</taxon>
        <taxon>Philodinida</taxon>
        <taxon>Philodinidae</taxon>
        <taxon>Rotaria</taxon>
    </lineage>
</organism>
<dbReference type="EMBL" id="CAJNYU010000281">
    <property type="protein sequence ID" value="CAF3346999.1"/>
    <property type="molecule type" value="Genomic_DNA"/>
</dbReference>
<accession>A0A817VBE4</accession>
<dbReference type="SUPFAM" id="SSF53098">
    <property type="entry name" value="Ribonuclease H-like"/>
    <property type="match status" value="1"/>
</dbReference>
<dbReference type="GO" id="GO:0046983">
    <property type="term" value="F:protein dimerization activity"/>
    <property type="evidence" value="ECO:0007669"/>
    <property type="project" value="InterPro"/>
</dbReference>
<dbReference type="Proteomes" id="UP000663869">
    <property type="component" value="Unassembled WGS sequence"/>
</dbReference>
<feature type="domain" description="HAT C-terminal dimerisation" evidence="1">
    <location>
        <begin position="27"/>
        <end position="105"/>
    </location>
</feature>
<dbReference type="AlphaFoldDB" id="A0A817VBE4"/>